<proteinExistence type="predicted"/>
<organism evidence="2">
    <name type="scientific">Sesamum angustifolium</name>
    <dbReference type="NCBI Taxonomy" id="2727405"/>
    <lineage>
        <taxon>Eukaryota</taxon>
        <taxon>Viridiplantae</taxon>
        <taxon>Streptophyta</taxon>
        <taxon>Embryophyta</taxon>
        <taxon>Tracheophyta</taxon>
        <taxon>Spermatophyta</taxon>
        <taxon>Magnoliopsida</taxon>
        <taxon>eudicotyledons</taxon>
        <taxon>Gunneridae</taxon>
        <taxon>Pentapetalae</taxon>
        <taxon>asterids</taxon>
        <taxon>lamiids</taxon>
        <taxon>Lamiales</taxon>
        <taxon>Pedaliaceae</taxon>
        <taxon>Sesamum</taxon>
    </lineage>
</organism>
<dbReference type="SUPFAM" id="SSF52087">
    <property type="entry name" value="CRAL/TRIO domain"/>
    <property type="match status" value="1"/>
</dbReference>
<sequence>MAQCLRLRPPLLHHFKTFAVRSKKPTKIFKLGVRSCYLAPENAHKLVAEVKEKLEKEHNGLPVGKYGRDDEEMILWFLKDRKFSIEDTVAKLTKAIRWRHEFRVSELSEESVKIAAETGKAYVHNYPDVYGRPVLIVEAAKHFPGIKNETEPLNKSTENYQNYAPSITEECLLLVAEWGAAAVTFASDLSLLVDDMRQCSSIQKQEPREDEKLCVFMIEKALSKLPAGKQEILEMPPNISESVVAKSSDHLFYLPIFDAFYYYYPRRLGQVLFVDAPFVFKPVWQLVKPLLKSYASLVRFCSAKTVREEYFTADILPPIFRN</sequence>
<dbReference type="PROSITE" id="PS50191">
    <property type="entry name" value="CRAL_TRIO"/>
    <property type="match status" value="1"/>
</dbReference>
<accession>A0AAW2Q9T6</accession>
<dbReference type="PANTHER" id="PTHR47556:SF1">
    <property type="entry name" value="SEC14P-LIKE PHOSPHATIDYLINOSITOL TRANSFER FAMILY PROTEIN"/>
    <property type="match status" value="1"/>
</dbReference>
<evidence type="ECO:0000259" key="1">
    <source>
        <dbReference type="PROSITE" id="PS50191"/>
    </source>
</evidence>
<dbReference type="InterPro" id="IPR036273">
    <property type="entry name" value="CRAL/TRIO_N_dom_sf"/>
</dbReference>
<dbReference type="Pfam" id="PF00650">
    <property type="entry name" value="CRAL_TRIO"/>
    <property type="match status" value="1"/>
</dbReference>
<dbReference type="Gene3D" id="3.40.525.10">
    <property type="entry name" value="CRAL-TRIO lipid binding domain"/>
    <property type="match status" value="2"/>
</dbReference>
<feature type="domain" description="CRAL-TRIO" evidence="1">
    <location>
        <begin position="111"/>
        <end position="322"/>
    </location>
</feature>
<evidence type="ECO:0000313" key="2">
    <source>
        <dbReference type="EMBL" id="KAL0364564.1"/>
    </source>
</evidence>
<dbReference type="AlphaFoldDB" id="A0AAW2Q9T6"/>
<protein>
    <recommendedName>
        <fullName evidence="1">CRAL-TRIO domain-containing protein</fullName>
    </recommendedName>
</protein>
<reference evidence="2" key="1">
    <citation type="submission" date="2020-06" db="EMBL/GenBank/DDBJ databases">
        <authorList>
            <person name="Li T."/>
            <person name="Hu X."/>
            <person name="Zhang T."/>
            <person name="Song X."/>
            <person name="Zhang H."/>
            <person name="Dai N."/>
            <person name="Sheng W."/>
            <person name="Hou X."/>
            <person name="Wei L."/>
        </authorList>
    </citation>
    <scope>NUCLEOTIDE SEQUENCE</scope>
    <source>
        <strain evidence="2">G01</strain>
        <tissue evidence="2">Leaf</tissue>
    </source>
</reference>
<dbReference type="PANTHER" id="PTHR47556">
    <property type="entry name" value="SEC14P-LIKE PHOSPHATIDYLINOSITOL TRANSFER FAMILY PROTEIN"/>
    <property type="match status" value="1"/>
</dbReference>
<dbReference type="InterPro" id="IPR036865">
    <property type="entry name" value="CRAL-TRIO_dom_sf"/>
</dbReference>
<comment type="caution">
    <text evidence="2">The sequence shown here is derived from an EMBL/GenBank/DDBJ whole genome shotgun (WGS) entry which is preliminary data.</text>
</comment>
<dbReference type="CDD" id="cd00170">
    <property type="entry name" value="SEC14"/>
    <property type="match status" value="1"/>
</dbReference>
<dbReference type="InterPro" id="IPR001251">
    <property type="entry name" value="CRAL-TRIO_dom"/>
</dbReference>
<reference evidence="2" key="2">
    <citation type="journal article" date="2024" name="Plant">
        <title>Genomic evolution and insights into agronomic trait innovations of Sesamum species.</title>
        <authorList>
            <person name="Miao H."/>
            <person name="Wang L."/>
            <person name="Qu L."/>
            <person name="Liu H."/>
            <person name="Sun Y."/>
            <person name="Le M."/>
            <person name="Wang Q."/>
            <person name="Wei S."/>
            <person name="Zheng Y."/>
            <person name="Lin W."/>
            <person name="Duan Y."/>
            <person name="Cao H."/>
            <person name="Xiong S."/>
            <person name="Wang X."/>
            <person name="Wei L."/>
            <person name="Li C."/>
            <person name="Ma Q."/>
            <person name="Ju M."/>
            <person name="Zhao R."/>
            <person name="Li G."/>
            <person name="Mu C."/>
            <person name="Tian Q."/>
            <person name="Mei H."/>
            <person name="Zhang T."/>
            <person name="Gao T."/>
            <person name="Zhang H."/>
        </authorList>
    </citation>
    <scope>NUCLEOTIDE SEQUENCE</scope>
    <source>
        <strain evidence="2">G01</strain>
    </source>
</reference>
<dbReference type="EMBL" id="JACGWK010000003">
    <property type="protein sequence ID" value="KAL0364564.1"/>
    <property type="molecule type" value="Genomic_DNA"/>
</dbReference>
<gene>
    <name evidence="2" type="ORF">Sangu_0554000</name>
</gene>
<dbReference type="SUPFAM" id="SSF46938">
    <property type="entry name" value="CRAL/TRIO N-terminal domain"/>
    <property type="match status" value="1"/>
</dbReference>
<name>A0AAW2Q9T6_9LAMI</name>